<dbReference type="AlphaFoldDB" id="A0A1F6WWH8"/>
<keyword evidence="1" id="KW-0812">Transmembrane</keyword>
<organism evidence="2 3">
    <name type="scientific">Candidatus Nomurabacteria bacterium RIFCSPLOWO2_01_FULL_41_12</name>
    <dbReference type="NCBI Taxonomy" id="1801774"/>
    <lineage>
        <taxon>Bacteria</taxon>
        <taxon>Candidatus Nomuraibacteriota</taxon>
    </lineage>
</organism>
<comment type="caution">
    <text evidence="2">The sequence shown here is derived from an EMBL/GenBank/DDBJ whole genome shotgun (WGS) entry which is preliminary data.</text>
</comment>
<sequence>MEPEKKSNGALVGLAIIIIILVVGGLYIWQSQEMPEAPIQENITTEDSSELDTLEADLQMTDTQTGVDVDAVN</sequence>
<evidence type="ECO:0000313" key="2">
    <source>
        <dbReference type="EMBL" id="OGI86241.1"/>
    </source>
</evidence>
<dbReference type="EMBL" id="MFUY01000011">
    <property type="protein sequence ID" value="OGI86241.1"/>
    <property type="molecule type" value="Genomic_DNA"/>
</dbReference>
<name>A0A1F6WWH8_9BACT</name>
<keyword evidence="1" id="KW-1133">Transmembrane helix</keyword>
<evidence type="ECO:0000313" key="3">
    <source>
        <dbReference type="Proteomes" id="UP000176187"/>
    </source>
</evidence>
<dbReference type="STRING" id="1801774.A3A05_00545"/>
<dbReference type="Proteomes" id="UP000176187">
    <property type="component" value="Unassembled WGS sequence"/>
</dbReference>
<accession>A0A1F6WWH8</accession>
<keyword evidence="1" id="KW-0472">Membrane</keyword>
<proteinExistence type="predicted"/>
<protein>
    <submittedName>
        <fullName evidence="2">Uncharacterized protein</fullName>
    </submittedName>
</protein>
<evidence type="ECO:0000256" key="1">
    <source>
        <dbReference type="SAM" id="Phobius"/>
    </source>
</evidence>
<gene>
    <name evidence="2" type="ORF">A3A05_00545</name>
</gene>
<feature type="transmembrane region" description="Helical" evidence="1">
    <location>
        <begin position="9"/>
        <end position="29"/>
    </location>
</feature>
<reference evidence="2 3" key="1">
    <citation type="journal article" date="2016" name="Nat. Commun.">
        <title>Thousands of microbial genomes shed light on interconnected biogeochemical processes in an aquifer system.</title>
        <authorList>
            <person name="Anantharaman K."/>
            <person name="Brown C.T."/>
            <person name="Hug L.A."/>
            <person name="Sharon I."/>
            <person name="Castelle C.J."/>
            <person name="Probst A.J."/>
            <person name="Thomas B.C."/>
            <person name="Singh A."/>
            <person name="Wilkins M.J."/>
            <person name="Karaoz U."/>
            <person name="Brodie E.L."/>
            <person name="Williams K.H."/>
            <person name="Hubbard S.S."/>
            <person name="Banfield J.F."/>
        </authorList>
    </citation>
    <scope>NUCLEOTIDE SEQUENCE [LARGE SCALE GENOMIC DNA]</scope>
</reference>